<dbReference type="OrthoDB" id="2135133at2759"/>
<name>A0A9P1BL30_9DINO</name>
<dbReference type="GO" id="GO:0003924">
    <property type="term" value="F:GTPase activity"/>
    <property type="evidence" value="ECO:0007669"/>
    <property type="project" value="InterPro"/>
</dbReference>
<accession>A0A9P1BL30</accession>
<dbReference type="SUPFAM" id="SSF52540">
    <property type="entry name" value="P-loop containing nucleoside triphosphate hydrolases"/>
    <property type="match status" value="1"/>
</dbReference>
<dbReference type="PANTHER" id="PTHR10751">
    <property type="entry name" value="GUANYLATE BINDING PROTEIN"/>
    <property type="match status" value="1"/>
</dbReference>
<evidence type="ECO:0000313" key="3">
    <source>
        <dbReference type="EMBL" id="CAL1128060.1"/>
    </source>
</evidence>
<keyword evidence="4" id="KW-1185">Reference proteome</keyword>
<protein>
    <recommendedName>
        <fullName evidence="1">Guanylate-binding protein N-terminal domain-containing protein</fullName>
    </recommendedName>
</protein>
<reference evidence="2" key="1">
    <citation type="submission" date="2022-10" db="EMBL/GenBank/DDBJ databases">
        <authorList>
            <person name="Chen Y."/>
            <person name="Dougan E. K."/>
            <person name="Chan C."/>
            <person name="Rhodes N."/>
            <person name="Thang M."/>
        </authorList>
    </citation>
    <scope>NUCLEOTIDE SEQUENCE</scope>
</reference>
<organism evidence="2">
    <name type="scientific">Cladocopium goreaui</name>
    <dbReference type="NCBI Taxonomy" id="2562237"/>
    <lineage>
        <taxon>Eukaryota</taxon>
        <taxon>Sar</taxon>
        <taxon>Alveolata</taxon>
        <taxon>Dinophyceae</taxon>
        <taxon>Suessiales</taxon>
        <taxon>Symbiodiniaceae</taxon>
        <taxon>Cladocopium</taxon>
    </lineage>
</organism>
<dbReference type="GO" id="GO:0005525">
    <property type="term" value="F:GTP binding"/>
    <property type="evidence" value="ECO:0007669"/>
    <property type="project" value="InterPro"/>
</dbReference>
<dbReference type="InterPro" id="IPR027417">
    <property type="entry name" value="P-loop_NTPase"/>
</dbReference>
<proteinExistence type="predicted"/>
<dbReference type="InterPro" id="IPR015894">
    <property type="entry name" value="Guanylate-bd_N"/>
</dbReference>
<dbReference type="EMBL" id="CAMXCT020000150">
    <property type="protein sequence ID" value="CAL1128060.1"/>
    <property type="molecule type" value="Genomic_DNA"/>
</dbReference>
<dbReference type="Proteomes" id="UP001152797">
    <property type="component" value="Unassembled WGS sequence"/>
</dbReference>
<sequence>MFSPTTGKLVDAQESISKEDLEDELELHHVEASVEQISPTVFDLESSKVPPASLTVGEVCGVRDSKPEQTQSCVTVWLSGPEMGLEEAHQLQGTLGQLKQLTKFASFQGAITSNGLVGLRFGDMEEATKYMSSRNGKLSATLPTWTDAKAFTLGFEKVVAPTAGSGHCGHCPVPTATMTGPHGLPKPAMTGLLSHLHHLTQRRATVEAPNALRIWDVLGTFEDVEVRPQQDMQMIYEKLRKERPGSILVKLPEAQEAVLPSDPMPVGEVLLIPPMSLPLALPTEFQVPVGSAGERDIDFALMREILCEMLGDYKCVKKDSAESSVLTFRHVREKWSRNKLVVVKSAMSYLNDVIRHRKVAFLSIVGKPREGKSTLLELIRRLFAGQDGLPLFRCSNSWEKACTAGLWVSTQALPTRPGDQRDDSDASVMLMLDTEGLFADEGITPDYFVRLFTMVGVLSSVMILNNKISNTVAEEFKAPLIRLAMLYKGFFEQNPWFRDHRPRVLYLARDWNEDQDLIKDTDAWNDAEERCGEDGPLRDAMNFVKEAFGVVNHGRMVVDHNPKLRKFGTLPAPIAELDKKDIISKTLDPRFKRKLADIMERIVKQWLTPKSLANANGSTCYITGSDPLFELLHSTVEAPTTEIAWDWQGTLQRFREKATLEKLEAEVILLAGQYWKAQGGRSMGLTVEARDVAGEQRVLKLVLKNAQEAGLAVSTSSTSTVEVFGPPIQLETFVSRYLREDSLKIKISFDALMQSIENEQRSIHEEATKEFASLGYCPDMADLVQSQCRKHFGQILALANSLSQLCGERELNFAMKRVESQISAAASAEQVSEIQMSFERETCAALKDFGSDKIALALDEVAKRAQATAARPRQLAEQKAQYFALRKLEINHVNAESLEEAFGKIDAEKLFAAQFRPEDLVFVETLVLEALKQPTEPVLCKYQDARALAKEQLDLVDQVLFAEKCRRLHIELCQLLAPVCHDSKLLWDISHDFLDIVQDDPQSDPSIALSELLQGAVQVGSGDQLAAIEEMKALASSDPVSHGRSGLDPRLRKSLQTSILSFCESIVEASFSDFQVALFGDERQIHNSLKEAGVSLYTLKQLKTCWPNTSFAVALSSREDLQKIVALQSTYKPFQHMGVRLPSVLWVSKFSQKAVDRWKDHVRRACKEIDVIEYKESFGQEVASLYEAGNNCFSAAGESVELRVRFSLVLFPVSFSVSEGMSDMLRKALPDVQLDLDSLMVLEHKGGESGRGGKIGIVSGEAFNEIHFALKHPRKLRLERDERSPTFVLAVTLSDWVYTFGSLDALHNQWEAVQQEICMSAKRQARYDIFRVFFGTCDPCISLLSLRQPKPLEVEVLRSLECANEEHDFYRNDCER</sequence>
<dbReference type="Gene3D" id="3.40.50.300">
    <property type="entry name" value="P-loop containing nucleotide triphosphate hydrolases"/>
    <property type="match status" value="1"/>
</dbReference>
<evidence type="ECO:0000259" key="1">
    <source>
        <dbReference type="Pfam" id="PF02263"/>
    </source>
</evidence>
<dbReference type="EMBL" id="CAMXCT030000150">
    <property type="protein sequence ID" value="CAL4761997.1"/>
    <property type="molecule type" value="Genomic_DNA"/>
</dbReference>
<evidence type="ECO:0000313" key="2">
    <source>
        <dbReference type="EMBL" id="CAI3974685.1"/>
    </source>
</evidence>
<comment type="caution">
    <text evidence="2">The sequence shown here is derived from an EMBL/GenBank/DDBJ whole genome shotgun (WGS) entry which is preliminary data.</text>
</comment>
<reference evidence="3" key="2">
    <citation type="submission" date="2024-04" db="EMBL/GenBank/DDBJ databases">
        <authorList>
            <person name="Chen Y."/>
            <person name="Shah S."/>
            <person name="Dougan E. K."/>
            <person name="Thang M."/>
            <person name="Chan C."/>
        </authorList>
    </citation>
    <scope>NUCLEOTIDE SEQUENCE [LARGE SCALE GENOMIC DNA]</scope>
</reference>
<feature type="domain" description="Guanylate-binding protein N-terminal" evidence="1">
    <location>
        <begin position="338"/>
        <end position="466"/>
    </location>
</feature>
<dbReference type="EMBL" id="CAMXCT010000150">
    <property type="protein sequence ID" value="CAI3974685.1"/>
    <property type="molecule type" value="Genomic_DNA"/>
</dbReference>
<dbReference type="Pfam" id="PF02263">
    <property type="entry name" value="GBP"/>
    <property type="match status" value="1"/>
</dbReference>
<gene>
    <name evidence="2" type="ORF">C1SCF055_LOCUS3070</name>
</gene>
<evidence type="ECO:0000313" key="4">
    <source>
        <dbReference type="Proteomes" id="UP001152797"/>
    </source>
</evidence>